<protein>
    <submittedName>
        <fullName evidence="2">Uncharacterized protein</fullName>
    </submittedName>
</protein>
<dbReference type="RefSeq" id="WP_255036078.1">
    <property type="nucleotide sequence ID" value="NZ_RJUF01000008.1"/>
</dbReference>
<reference evidence="2 3" key="1">
    <citation type="submission" date="2018-11" db="EMBL/GenBank/DDBJ databases">
        <title>Novel bacteria species description.</title>
        <authorList>
            <person name="Han J.-H."/>
        </authorList>
    </citation>
    <scope>NUCLEOTIDE SEQUENCE [LARGE SCALE GENOMIC DNA]</scope>
    <source>
        <strain evidence="2 3">KCTC23259</strain>
    </source>
</reference>
<dbReference type="Proteomes" id="UP001204144">
    <property type="component" value="Unassembled WGS sequence"/>
</dbReference>
<dbReference type="EMBL" id="RJUF01000008">
    <property type="protein sequence ID" value="MCP9762317.1"/>
    <property type="molecule type" value="Genomic_DNA"/>
</dbReference>
<evidence type="ECO:0000313" key="3">
    <source>
        <dbReference type="Proteomes" id="UP001204144"/>
    </source>
</evidence>
<feature type="coiled-coil region" evidence="1">
    <location>
        <begin position="24"/>
        <end position="124"/>
    </location>
</feature>
<keyword evidence="1" id="KW-0175">Coiled coil</keyword>
<evidence type="ECO:0000256" key="1">
    <source>
        <dbReference type="SAM" id="Coils"/>
    </source>
</evidence>
<keyword evidence="3" id="KW-1185">Reference proteome</keyword>
<organism evidence="2 3">
    <name type="scientific">Lacihabitans soyangensis</name>
    <dbReference type="NCBI Taxonomy" id="869394"/>
    <lineage>
        <taxon>Bacteria</taxon>
        <taxon>Pseudomonadati</taxon>
        <taxon>Bacteroidota</taxon>
        <taxon>Cytophagia</taxon>
        <taxon>Cytophagales</taxon>
        <taxon>Leadbetterellaceae</taxon>
        <taxon>Lacihabitans</taxon>
    </lineage>
</organism>
<accession>A0AAE3GZU9</accession>
<sequence length="137" mass="16232">MKTGKSIEKEFIQGFHFFVEKKDNSSQKQEVEVLEIQIAAERSEYNNEIGRISRELQTLEDELYTGQQNYARMSDYQKGRWIQESKTLESQIKSLERELNRKPSLNLQDDLKRLEGLKKALKEDEIRVSGNFMVWKN</sequence>
<evidence type="ECO:0000313" key="2">
    <source>
        <dbReference type="EMBL" id="MCP9762317.1"/>
    </source>
</evidence>
<gene>
    <name evidence="2" type="ORF">EGI31_05075</name>
</gene>
<comment type="caution">
    <text evidence="2">The sequence shown here is derived from an EMBL/GenBank/DDBJ whole genome shotgun (WGS) entry which is preliminary data.</text>
</comment>
<dbReference type="AlphaFoldDB" id="A0AAE3GZU9"/>
<name>A0AAE3GZU9_9BACT</name>
<proteinExistence type="predicted"/>